<accession>M0ZZP0</accession>
<dbReference type="PaxDb" id="4113-PGSC0003DMT400011518"/>
<dbReference type="Proteomes" id="UP000011115">
    <property type="component" value="Unassembled WGS sequence"/>
</dbReference>
<evidence type="ECO:0000313" key="1">
    <source>
        <dbReference type="EnsemblPlants" id="PGSC0003DMT400011518"/>
    </source>
</evidence>
<proteinExistence type="predicted"/>
<reference evidence="2" key="1">
    <citation type="journal article" date="2011" name="Nature">
        <title>Genome sequence and analysis of the tuber crop potato.</title>
        <authorList>
            <consortium name="The Potato Genome Sequencing Consortium"/>
        </authorList>
    </citation>
    <scope>NUCLEOTIDE SEQUENCE [LARGE SCALE GENOMIC DNA]</scope>
    <source>
        <strain evidence="2">cv. DM1-3 516 R44</strain>
    </source>
</reference>
<sequence>MVRQNRSQFKPDLIVAHRCWSHVGDGDLTPAKQTKLVKGKGKGTESRLDLLRFIGA</sequence>
<dbReference type="Gramene" id="PGSC0003DMT400011518">
    <property type="protein sequence ID" value="PGSC0003DMT400011518"/>
    <property type="gene ID" value="PGSC0003DMG400004530"/>
</dbReference>
<protein>
    <submittedName>
        <fullName evidence="1">Uncharacterized protein</fullName>
    </submittedName>
</protein>
<evidence type="ECO:0000313" key="2">
    <source>
        <dbReference type="Proteomes" id="UP000011115"/>
    </source>
</evidence>
<organism evidence="1 2">
    <name type="scientific">Solanum tuberosum</name>
    <name type="common">Potato</name>
    <dbReference type="NCBI Taxonomy" id="4113"/>
    <lineage>
        <taxon>Eukaryota</taxon>
        <taxon>Viridiplantae</taxon>
        <taxon>Streptophyta</taxon>
        <taxon>Embryophyta</taxon>
        <taxon>Tracheophyta</taxon>
        <taxon>Spermatophyta</taxon>
        <taxon>Magnoliopsida</taxon>
        <taxon>eudicotyledons</taxon>
        <taxon>Gunneridae</taxon>
        <taxon>Pentapetalae</taxon>
        <taxon>asterids</taxon>
        <taxon>lamiids</taxon>
        <taxon>Solanales</taxon>
        <taxon>Solanaceae</taxon>
        <taxon>Solanoideae</taxon>
        <taxon>Solaneae</taxon>
        <taxon>Solanum</taxon>
    </lineage>
</organism>
<keyword evidence="2" id="KW-1185">Reference proteome</keyword>
<reference evidence="1" key="2">
    <citation type="submission" date="2015-06" db="UniProtKB">
        <authorList>
            <consortium name="EnsemblPlants"/>
        </authorList>
    </citation>
    <scope>IDENTIFICATION</scope>
    <source>
        <strain evidence="1">DM1-3 516 R44</strain>
    </source>
</reference>
<name>M0ZZP0_SOLTU</name>
<dbReference type="HOGENOM" id="CLU_3018041_0_0_1"/>
<dbReference type="InParanoid" id="M0ZZP0"/>
<dbReference type="AlphaFoldDB" id="M0ZZP0"/>
<dbReference type="EnsemblPlants" id="PGSC0003DMT400011518">
    <property type="protein sequence ID" value="PGSC0003DMT400011518"/>
    <property type="gene ID" value="PGSC0003DMG400004530"/>
</dbReference>